<dbReference type="AlphaFoldDB" id="A0A8X7C011"/>
<comment type="caution">
    <text evidence="2">The sequence shown here is derived from an EMBL/GenBank/DDBJ whole genome shotgun (WGS) entry which is preliminary data.</text>
</comment>
<sequence length="82" mass="8981">MLDRPPTPRPLGPYGPPNFAGNDTMEKICPPFARQMVAFPFSSPFDALTCKKGFGRVEEGVGLRQPQSLDGTKGCKPCRDVR</sequence>
<accession>A0A8X7C011</accession>
<evidence type="ECO:0000313" key="3">
    <source>
        <dbReference type="Proteomes" id="UP000886998"/>
    </source>
</evidence>
<evidence type="ECO:0000313" key="2">
    <source>
        <dbReference type="EMBL" id="GFY51571.1"/>
    </source>
</evidence>
<protein>
    <submittedName>
        <fullName evidence="2">Uncharacterized protein</fullName>
    </submittedName>
</protein>
<evidence type="ECO:0000256" key="1">
    <source>
        <dbReference type="SAM" id="MobiDB-lite"/>
    </source>
</evidence>
<feature type="region of interest" description="Disordered" evidence="1">
    <location>
        <begin position="1"/>
        <end position="22"/>
    </location>
</feature>
<dbReference type="Proteomes" id="UP000886998">
    <property type="component" value="Unassembled WGS sequence"/>
</dbReference>
<proteinExistence type="predicted"/>
<dbReference type="EMBL" id="BMAV01008197">
    <property type="protein sequence ID" value="GFY51571.1"/>
    <property type="molecule type" value="Genomic_DNA"/>
</dbReference>
<organism evidence="2 3">
    <name type="scientific">Trichonephila inaurata madagascariensis</name>
    <dbReference type="NCBI Taxonomy" id="2747483"/>
    <lineage>
        <taxon>Eukaryota</taxon>
        <taxon>Metazoa</taxon>
        <taxon>Ecdysozoa</taxon>
        <taxon>Arthropoda</taxon>
        <taxon>Chelicerata</taxon>
        <taxon>Arachnida</taxon>
        <taxon>Araneae</taxon>
        <taxon>Araneomorphae</taxon>
        <taxon>Entelegynae</taxon>
        <taxon>Araneoidea</taxon>
        <taxon>Nephilidae</taxon>
        <taxon>Trichonephila</taxon>
        <taxon>Trichonephila inaurata</taxon>
    </lineage>
</organism>
<gene>
    <name evidence="2" type="ORF">TNIN_146941</name>
</gene>
<feature type="compositionally biased region" description="Pro residues" evidence="1">
    <location>
        <begin position="1"/>
        <end position="16"/>
    </location>
</feature>
<keyword evidence="3" id="KW-1185">Reference proteome</keyword>
<reference evidence="2" key="1">
    <citation type="submission" date="2020-08" db="EMBL/GenBank/DDBJ databases">
        <title>Multicomponent nature underlies the extraordinary mechanical properties of spider dragline silk.</title>
        <authorList>
            <person name="Kono N."/>
            <person name="Nakamura H."/>
            <person name="Mori M."/>
            <person name="Yoshida Y."/>
            <person name="Ohtoshi R."/>
            <person name="Malay A.D."/>
            <person name="Moran D.A.P."/>
            <person name="Tomita M."/>
            <person name="Numata K."/>
            <person name="Arakawa K."/>
        </authorList>
    </citation>
    <scope>NUCLEOTIDE SEQUENCE</scope>
</reference>
<name>A0A8X7C011_9ARAC</name>